<evidence type="ECO:0000313" key="2">
    <source>
        <dbReference type="EMBL" id="MBM6401298.1"/>
    </source>
</evidence>
<sequence>MSHDPHLLDPRHLPTPFSADEIRAASPDGRTQVVRVEPAGAEASTRRIVYAEAGDAGAVQVRTPLGPDGAPAGESAREAVTWVDLQAHASFPADRTVRERVRLEHPLGDLDCLRYTVTDGDAVDHYWFDLSRPGMPVLVESRRGPDLVVAMTVLSDEVSGPPPA</sequence>
<keyword evidence="3" id="KW-1185">Reference proteome</keyword>
<proteinExistence type="predicted"/>
<protein>
    <submittedName>
        <fullName evidence="2">Uncharacterized protein</fullName>
    </submittedName>
</protein>
<feature type="compositionally biased region" description="Basic and acidic residues" evidence="1">
    <location>
        <begin position="1"/>
        <end position="12"/>
    </location>
</feature>
<dbReference type="RefSeq" id="WP_204131771.1">
    <property type="nucleotide sequence ID" value="NZ_JAFDVD010000014.1"/>
</dbReference>
<dbReference type="EMBL" id="JAFDVD010000014">
    <property type="protein sequence ID" value="MBM6401298.1"/>
    <property type="molecule type" value="Genomic_DNA"/>
</dbReference>
<dbReference type="Proteomes" id="UP001430172">
    <property type="component" value="Unassembled WGS sequence"/>
</dbReference>
<feature type="region of interest" description="Disordered" evidence="1">
    <location>
        <begin position="1"/>
        <end position="29"/>
    </location>
</feature>
<gene>
    <name evidence="2" type="ORF">JQN70_12940</name>
</gene>
<comment type="caution">
    <text evidence="2">The sequence shown here is derived from an EMBL/GenBank/DDBJ whole genome shotgun (WGS) entry which is preliminary data.</text>
</comment>
<reference evidence="2" key="1">
    <citation type="submission" date="2021-02" db="EMBL/GenBank/DDBJ databases">
        <title>Phycicoccus sp. MQZ13P-5T, whole genome shotgun sequence.</title>
        <authorList>
            <person name="Tuo L."/>
        </authorList>
    </citation>
    <scope>NUCLEOTIDE SEQUENCE</scope>
    <source>
        <strain evidence="2">MQZ13P-5</strain>
    </source>
</reference>
<organism evidence="2 3">
    <name type="scientific">Phycicoccus sonneratiae</name>
    <dbReference type="NCBI Taxonomy" id="2807628"/>
    <lineage>
        <taxon>Bacteria</taxon>
        <taxon>Bacillati</taxon>
        <taxon>Actinomycetota</taxon>
        <taxon>Actinomycetes</taxon>
        <taxon>Micrococcales</taxon>
        <taxon>Intrasporangiaceae</taxon>
        <taxon>Phycicoccus</taxon>
    </lineage>
</organism>
<evidence type="ECO:0000256" key="1">
    <source>
        <dbReference type="SAM" id="MobiDB-lite"/>
    </source>
</evidence>
<accession>A0ABS2CN54</accession>
<name>A0ABS2CN54_9MICO</name>
<evidence type="ECO:0000313" key="3">
    <source>
        <dbReference type="Proteomes" id="UP001430172"/>
    </source>
</evidence>